<dbReference type="PRINTS" id="PR00035">
    <property type="entry name" value="HTHGNTR"/>
</dbReference>
<keyword evidence="3" id="KW-0804">Transcription</keyword>
<dbReference type="InterPro" id="IPR028978">
    <property type="entry name" value="Chorismate_lyase_/UTRA_dom_sf"/>
</dbReference>
<dbReference type="Gene3D" id="3.40.1410.10">
    <property type="entry name" value="Chorismate lyase-like"/>
    <property type="match status" value="1"/>
</dbReference>
<evidence type="ECO:0000256" key="2">
    <source>
        <dbReference type="ARBA" id="ARBA00023125"/>
    </source>
</evidence>
<feature type="domain" description="HTH gntR-type" evidence="4">
    <location>
        <begin position="18"/>
        <end position="86"/>
    </location>
</feature>
<keyword evidence="2" id="KW-0238">DNA-binding</keyword>
<evidence type="ECO:0000313" key="6">
    <source>
        <dbReference type="Proteomes" id="UP000196778"/>
    </source>
</evidence>
<dbReference type="OrthoDB" id="3194402at2"/>
<reference evidence="6" key="1">
    <citation type="submission" date="2017-02" db="EMBL/GenBank/DDBJ databases">
        <authorList>
            <person name="Dridi B."/>
        </authorList>
    </citation>
    <scope>NUCLEOTIDE SEQUENCE [LARGE SCALE GENOMIC DNA]</scope>
    <source>
        <strain evidence="6">EB411</strain>
    </source>
</reference>
<organism evidence="5 6">
    <name type="scientific">Mycetocola reblochoni REB411</name>
    <dbReference type="NCBI Taxonomy" id="1255698"/>
    <lineage>
        <taxon>Bacteria</taxon>
        <taxon>Bacillati</taxon>
        <taxon>Actinomycetota</taxon>
        <taxon>Actinomycetes</taxon>
        <taxon>Micrococcales</taxon>
        <taxon>Microbacteriaceae</taxon>
        <taxon>Mycetocola</taxon>
    </lineage>
</organism>
<dbReference type="InterPro" id="IPR036390">
    <property type="entry name" value="WH_DNA-bd_sf"/>
</dbReference>
<dbReference type="PANTHER" id="PTHR44846">
    <property type="entry name" value="MANNOSYL-D-GLYCERATE TRANSPORT/METABOLISM SYSTEM REPRESSOR MNGR-RELATED"/>
    <property type="match status" value="1"/>
</dbReference>
<dbReference type="AlphaFoldDB" id="A0A1R4KC29"/>
<dbReference type="SUPFAM" id="SSF64288">
    <property type="entry name" value="Chorismate lyase-like"/>
    <property type="match status" value="1"/>
</dbReference>
<evidence type="ECO:0000313" key="5">
    <source>
        <dbReference type="EMBL" id="SJN41849.1"/>
    </source>
</evidence>
<proteinExistence type="predicted"/>
<dbReference type="InterPro" id="IPR011663">
    <property type="entry name" value="UTRA"/>
</dbReference>
<dbReference type="RefSeq" id="WP_087138579.1">
    <property type="nucleotide sequence ID" value="NZ_FUKR01000075.1"/>
</dbReference>
<dbReference type="SUPFAM" id="SSF46785">
    <property type="entry name" value="Winged helix' DNA-binding domain"/>
    <property type="match status" value="1"/>
</dbReference>
<dbReference type="InterPro" id="IPR036388">
    <property type="entry name" value="WH-like_DNA-bd_sf"/>
</dbReference>
<evidence type="ECO:0000256" key="3">
    <source>
        <dbReference type="ARBA" id="ARBA00023163"/>
    </source>
</evidence>
<keyword evidence="1" id="KW-0805">Transcription regulation</keyword>
<evidence type="ECO:0000256" key="1">
    <source>
        <dbReference type="ARBA" id="ARBA00023015"/>
    </source>
</evidence>
<dbReference type="Pfam" id="PF07702">
    <property type="entry name" value="UTRA"/>
    <property type="match status" value="1"/>
</dbReference>
<sequence length="251" mass="27475">MTTHRSAWDTRLDRGSDEPLWLQLSATLREAIADGTLAADQALPSESELISRYGVSRTVVREALAELVRRGLIYKIRAKGSFVSPSTPDLSFIGSTLGSSADLDASNRSSTTRILSQLRGTATAAEAGALQIEEGEDVLRLRRLRSVDGAPWLLVDTVMPASLFPGLLKANLENQSLYKHLRRHYGVSPAGADRWLQAVLPSAEDAGLLALPAGAPALRIESVSWDADDRRFEFYNALHRSDDSRFYVGIR</sequence>
<dbReference type="PROSITE" id="PS50949">
    <property type="entry name" value="HTH_GNTR"/>
    <property type="match status" value="1"/>
</dbReference>
<name>A0A1R4KC29_9MICO</name>
<dbReference type="SMART" id="SM00345">
    <property type="entry name" value="HTH_GNTR"/>
    <property type="match status" value="1"/>
</dbReference>
<dbReference type="Gene3D" id="1.10.10.10">
    <property type="entry name" value="Winged helix-like DNA-binding domain superfamily/Winged helix DNA-binding domain"/>
    <property type="match status" value="1"/>
</dbReference>
<dbReference type="GO" id="GO:0045892">
    <property type="term" value="P:negative regulation of DNA-templated transcription"/>
    <property type="evidence" value="ECO:0007669"/>
    <property type="project" value="TreeGrafter"/>
</dbReference>
<dbReference type="Pfam" id="PF00392">
    <property type="entry name" value="GntR"/>
    <property type="match status" value="1"/>
</dbReference>
<dbReference type="SMART" id="SM00866">
    <property type="entry name" value="UTRA"/>
    <property type="match status" value="1"/>
</dbReference>
<dbReference type="InterPro" id="IPR000524">
    <property type="entry name" value="Tscrpt_reg_HTH_GntR"/>
</dbReference>
<keyword evidence="6" id="KW-1185">Reference proteome</keyword>
<dbReference type="GO" id="GO:0003677">
    <property type="term" value="F:DNA binding"/>
    <property type="evidence" value="ECO:0007669"/>
    <property type="project" value="UniProtKB-KW"/>
</dbReference>
<dbReference type="InterPro" id="IPR050679">
    <property type="entry name" value="Bact_HTH_transcr_reg"/>
</dbReference>
<dbReference type="PANTHER" id="PTHR44846:SF1">
    <property type="entry name" value="MANNOSYL-D-GLYCERATE TRANSPORT_METABOLISM SYSTEM REPRESSOR MNGR-RELATED"/>
    <property type="match status" value="1"/>
</dbReference>
<dbReference type="Proteomes" id="UP000196778">
    <property type="component" value="Unassembled WGS sequence"/>
</dbReference>
<accession>A0A1R4KC29</accession>
<evidence type="ECO:0000259" key="4">
    <source>
        <dbReference type="PROSITE" id="PS50949"/>
    </source>
</evidence>
<dbReference type="CDD" id="cd07377">
    <property type="entry name" value="WHTH_GntR"/>
    <property type="match status" value="1"/>
</dbReference>
<dbReference type="GO" id="GO:0003700">
    <property type="term" value="F:DNA-binding transcription factor activity"/>
    <property type="evidence" value="ECO:0007669"/>
    <property type="project" value="InterPro"/>
</dbReference>
<protein>
    <submittedName>
        <fullName evidence="5">Transcriptional regulator, GntR family</fullName>
    </submittedName>
</protein>
<gene>
    <name evidence="5" type="ORF">FM119_12900</name>
</gene>
<dbReference type="EMBL" id="FUKR01000075">
    <property type="protein sequence ID" value="SJN41849.1"/>
    <property type="molecule type" value="Genomic_DNA"/>
</dbReference>